<dbReference type="SUPFAM" id="SSF47473">
    <property type="entry name" value="EF-hand"/>
    <property type="match status" value="1"/>
</dbReference>
<name>A0AAE0KQ30_9CHLO</name>
<evidence type="ECO:0000256" key="3">
    <source>
        <dbReference type="SAM" id="SignalP"/>
    </source>
</evidence>
<evidence type="ECO:0000256" key="2">
    <source>
        <dbReference type="SAM" id="MobiDB-lite"/>
    </source>
</evidence>
<evidence type="ECO:0000259" key="4">
    <source>
        <dbReference type="PROSITE" id="PS50222"/>
    </source>
</evidence>
<feature type="domain" description="EF-hand" evidence="4">
    <location>
        <begin position="186"/>
        <end position="221"/>
    </location>
</feature>
<dbReference type="Gene3D" id="1.10.238.10">
    <property type="entry name" value="EF-hand"/>
    <property type="match status" value="1"/>
</dbReference>
<keyword evidence="6" id="KW-1185">Reference proteome</keyword>
<gene>
    <name evidence="5" type="ORF">CYMTET_34547</name>
</gene>
<evidence type="ECO:0000313" key="6">
    <source>
        <dbReference type="Proteomes" id="UP001190700"/>
    </source>
</evidence>
<evidence type="ECO:0000256" key="1">
    <source>
        <dbReference type="ARBA" id="ARBA00022837"/>
    </source>
</evidence>
<dbReference type="CDD" id="cd00051">
    <property type="entry name" value="EFh"/>
    <property type="match status" value="1"/>
</dbReference>
<dbReference type="GO" id="GO:0005509">
    <property type="term" value="F:calcium ion binding"/>
    <property type="evidence" value="ECO:0007669"/>
    <property type="project" value="InterPro"/>
</dbReference>
<organism evidence="5 6">
    <name type="scientific">Cymbomonas tetramitiformis</name>
    <dbReference type="NCBI Taxonomy" id="36881"/>
    <lineage>
        <taxon>Eukaryota</taxon>
        <taxon>Viridiplantae</taxon>
        <taxon>Chlorophyta</taxon>
        <taxon>Pyramimonadophyceae</taxon>
        <taxon>Pyramimonadales</taxon>
        <taxon>Pyramimonadaceae</taxon>
        <taxon>Cymbomonas</taxon>
    </lineage>
</organism>
<dbReference type="Proteomes" id="UP001190700">
    <property type="component" value="Unassembled WGS sequence"/>
</dbReference>
<feature type="chain" id="PRO_5042046243" description="EF-hand domain-containing protein" evidence="3">
    <location>
        <begin position="21"/>
        <end position="369"/>
    </location>
</feature>
<dbReference type="InterPro" id="IPR002048">
    <property type="entry name" value="EF_hand_dom"/>
</dbReference>
<protein>
    <recommendedName>
        <fullName evidence="4">EF-hand domain-containing protein</fullName>
    </recommendedName>
</protein>
<dbReference type="PROSITE" id="PS50222">
    <property type="entry name" value="EF_HAND_2"/>
    <property type="match status" value="1"/>
</dbReference>
<dbReference type="PROSITE" id="PS00018">
    <property type="entry name" value="EF_HAND_1"/>
    <property type="match status" value="1"/>
</dbReference>
<accession>A0AAE0KQ30</accession>
<evidence type="ECO:0000313" key="5">
    <source>
        <dbReference type="EMBL" id="KAK3256310.1"/>
    </source>
</evidence>
<reference evidence="5 6" key="1">
    <citation type="journal article" date="2015" name="Genome Biol. Evol.">
        <title>Comparative Genomics of a Bacterivorous Green Alga Reveals Evolutionary Causalities and Consequences of Phago-Mixotrophic Mode of Nutrition.</title>
        <authorList>
            <person name="Burns J.A."/>
            <person name="Paasch A."/>
            <person name="Narechania A."/>
            <person name="Kim E."/>
        </authorList>
    </citation>
    <scope>NUCLEOTIDE SEQUENCE [LARGE SCALE GENOMIC DNA]</scope>
    <source>
        <strain evidence="5 6">PLY_AMNH</strain>
    </source>
</reference>
<comment type="caution">
    <text evidence="5">The sequence shown here is derived from an EMBL/GenBank/DDBJ whole genome shotgun (WGS) entry which is preliminary data.</text>
</comment>
<feature type="region of interest" description="Disordered" evidence="2">
    <location>
        <begin position="327"/>
        <end position="369"/>
    </location>
</feature>
<dbReference type="AlphaFoldDB" id="A0AAE0KQ30"/>
<dbReference type="InterPro" id="IPR011992">
    <property type="entry name" value="EF-hand-dom_pair"/>
</dbReference>
<sequence length="369" mass="41805">MTFPEGSLVHLPIYALLALADVDLDSRQTEAKFKGENSNGQEVLPFVRTTGIIFIMHLNYHSQISWFRVREVEATISVEAVYEWASMGNDPNYIVYSIDGEGIQTLINPYNYGIDIQFEISGTIHRFDVFALVRTLTEGAVLLSLAQQTIGLLAMYGVAGRSERRLISQAVMHEFKPRKVMARFALQSIRYLQQFKECDTDEDGFITRRELHRQVIQAFGEVFSEDDGKILSEMIMMEADSCISAMRKIGDGRLTADEWCQIQTIDGGMDLQALVQEITNSMPQAKRKEYLDRFDGKGRHSEWIQKRSLSLYSTGDEINIKKEDDFLRNTVDKSKSNSTNAECSDRSATPPPPHSDGDSVLPNHPKFEP</sequence>
<dbReference type="InterPro" id="IPR018247">
    <property type="entry name" value="EF_Hand_1_Ca_BS"/>
</dbReference>
<feature type="signal peptide" evidence="3">
    <location>
        <begin position="1"/>
        <end position="20"/>
    </location>
</feature>
<proteinExistence type="predicted"/>
<keyword evidence="3" id="KW-0732">Signal</keyword>
<keyword evidence="1" id="KW-0106">Calcium</keyword>
<dbReference type="EMBL" id="LGRX02021786">
    <property type="protein sequence ID" value="KAK3256310.1"/>
    <property type="molecule type" value="Genomic_DNA"/>
</dbReference>